<keyword evidence="1 4" id="KW-0378">Hydrolase</keyword>
<feature type="chain" id="PRO_5045230536" evidence="2">
    <location>
        <begin position="25"/>
        <end position="611"/>
    </location>
</feature>
<evidence type="ECO:0000256" key="1">
    <source>
        <dbReference type="ARBA" id="ARBA00022801"/>
    </source>
</evidence>
<sequence length="611" mass="67638">MIKNKWGCVPLVLLGFTIFNTACAQIPPVTAPPTGQAYVNEQRLVEHSTVLFNNSKYLVPLKDLDQLKIASVHFSNQYAAPFDSLLNKYSKVDAFDGNAYTGAKTLVDLSSDLKWYNTIILQLTDADLNNPQIMDFITSNQKLKNVIVAAFGGGAMLSKLSNVTVPILWSERATMVSAFYGAQAIFGGLPVTQKLTRTYSPQFASGMGFITDKIRLQYTVPEDAGINSNNLTGIDDIAREAIAEHATPGCVVLVAKDGKVIFNKAYGYHTYDKTIPDRITDIFDLASMTKITATTMEAMKLTDEGKLSLEGTVGDYIPLARKSNKNDLLIRELLMHQAGLIPDIKTFEKVKPADHSTDSSAAYPTRVSDHYFLRKDYYKEVMLPDMLNSPLKTRGQYVYSDVSMLLMKEVVESITSIPENVYVQQQFYGPLGMQTAGFLPLNRFSADRIPPTENDQEYRQSLLDGYVHDPTAAMMGGVAGHAGLFADANDVAIIYQMMLNRGTYGGVQYFKPEVVDLFTSKQSAVSRRGLGFDRWDPIADRHYPSKLASPQTYGHTGFTGTCIWVDPKSNLVYVFLSNRVHPDAGNKLGSLNIRPRIQDVVYEAIAKGMGM</sequence>
<dbReference type="Pfam" id="PF00144">
    <property type="entry name" value="Beta-lactamase"/>
    <property type="match status" value="1"/>
</dbReference>
<evidence type="ECO:0000256" key="2">
    <source>
        <dbReference type="SAM" id="SignalP"/>
    </source>
</evidence>
<dbReference type="InterPro" id="IPR001466">
    <property type="entry name" value="Beta-lactam-related"/>
</dbReference>
<evidence type="ECO:0000313" key="4">
    <source>
        <dbReference type="EMBL" id="WPU94038.1"/>
    </source>
</evidence>
<dbReference type="SUPFAM" id="SSF56601">
    <property type="entry name" value="beta-lactamase/transpeptidase-like"/>
    <property type="match status" value="1"/>
</dbReference>
<dbReference type="RefSeq" id="WP_321563164.1">
    <property type="nucleotide sequence ID" value="NZ_CP139558.1"/>
</dbReference>
<dbReference type="InterPro" id="IPR012338">
    <property type="entry name" value="Beta-lactam/transpept-like"/>
</dbReference>
<organism evidence="4 5">
    <name type="scientific">Mucilaginibacter sabulilitoris</name>
    <dbReference type="NCBI Taxonomy" id="1173583"/>
    <lineage>
        <taxon>Bacteria</taxon>
        <taxon>Pseudomonadati</taxon>
        <taxon>Bacteroidota</taxon>
        <taxon>Sphingobacteriia</taxon>
        <taxon>Sphingobacteriales</taxon>
        <taxon>Sphingobacteriaceae</taxon>
        <taxon>Mucilaginibacter</taxon>
    </lineage>
</organism>
<dbReference type="InterPro" id="IPR050789">
    <property type="entry name" value="Diverse_Enzym_Activities"/>
</dbReference>
<feature type="domain" description="Beta-lactamase-related" evidence="3">
    <location>
        <begin position="234"/>
        <end position="586"/>
    </location>
</feature>
<feature type="signal peptide" evidence="2">
    <location>
        <begin position="1"/>
        <end position="24"/>
    </location>
</feature>
<accession>A0ABZ0TPK2</accession>
<dbReference type="Proteomes" id="UP001324380">
    <property type="component" value="Chromosome"/>
</dbReference>
<evidence type="ECO:0000259" key="3">
    <source>
        <dbReference type="Pfam" id="PF00144"/>
    </source>
</evidence>
<gene>
    <name evidence="4" type="ORF">SNE25_00680</name>
</gene>
<proteinExistence type="predicted"/>
<reference evidence="4 5" key="1">
    <citation type="submission" date="2023-11" db="EMBL/GenBank/DDBJ databases">
        <title>Analysis of the Genomes of Mucilaginibacter gossypii cycad 4 and M. sabulilitoris SNA2: microbes with the potential for plant growth promotion.</title>
        <authorList>
            <person name="Hirsch A.M."/>
            <person name="Humm E."/>
            <person name="Rubbi M."/>
            <person name="Del Vecchio G."/>
            <person name="Ha S.M."/>
            <person name="Pellegrini M."/>
            <person name="Gunsalus R.P."/>
        </authorList>
    </citation>
    <scope>NUCLEOTIDE SEQUENCE [LARGE SCALE GENOMIC DNA]</scope>
    <source>
        <strain evidence="4 5">SNA2</strain>
    </source>
</reference>
<protein>
    <submittedName>
        <fullName evidence="4">Serine hydrolase</fullName>
    </submittedName>
</protein>
<dbReference type="Gene3D" id="3.40.710.10">
    <property type="entry name" value="DD-peptidase/beta-lactamase superfamily"/>
    <property type="match status" value="1"/>
</dbReference>
<dbReference type="PANTHER" id="PTHR43283">
    <property type="entry name" value="BETA-LACTAMASE-RELATED"/>
    <property type="match status" value="1"/>
</dbReference>
<dbReference type="GO" id="GO:0016787">
    <property type="term" value="F:hydrolase activity"/>
    <property type="evidence" value="ECO:0007669"/>
    <property type="project" value="UniProtKB-KW"/>
</dbReference>
<name>A0ABZ0TPK2_9SPHI</name>
<evidence type="ECO:0000313" key="5">
    <source>
        <dbReference type="Proteomes" id="UP001324380"/>
    </source>
</evidence>
<dbReference type="EMBL" id="CP139558">
    <property type="protein sequence ID" value="WPU94038.1"/>
    <property type="molecule type" value="Genomic_DNA"/>
</dbReference>
<keyword evidence="2" id="KW-0732">Signal</keyword>
<dbReference type="PANTHER" id="PTHR43283:SF11">
    <property type="entry name" value="BETA-LACTAMASE-RELATED DOMAIN-CONTAINING PROTEIN"/>
    <property type="match status" value="1"/>
</dbReference>
<keyword evidence="5" id="KW-1185">Reference proteome</keyword>